<dbReference type="GO" id="GO:0009279">
    <property type="term" value="C:cell outer membrane"/>
    <property type="evidence" value="ECO:0007669"/>
    <property type="project" value="UniProtKB-SubCell"/>
</dbReference>
<comment type="caution">
    <text evidence="9">The sequence shown here is derived from an EMBL/GenBank/DDBJ whole genome shotgun (WGS) entry which is preliminary data.</text>
</comment>
<organism evidence="9 10">
    <name type="scientific">Chitinophaga parva</name>
    <dbReference type="NCBI Taxonomy" id="2169414"/>
    <lineage>
        <taxon>Bacteria</taxon>
        <taxon>Pseudomonadati</taxon>
        <taxon>Bacteroidota</taxon>
        <taxon>Chitinophagia</taxon>
        <taxon>Chitinophagales</taxon>
        <taxon>Chitinophagaceae</taxon>
        <taxon>Chitinophaga</taxon>
    </lineage>
</organism>
<dbReference type="AlphaFoldDB" id="A0A2T7BB86"/>
<evidence type="ECO:0000256" key="5">
    <source>
        <dbReference type="ARBA" id="ARBA00022692"/>
    </source>
</evidence>
<evidence type="ECO:0000256" key="7">
    <source>
        <dbReference type="ARBA" id="ARBA00023237"/>
    </source>
</evidence>
<keyword evidence="4" id="KW-1134">Transmembrane beta strand</keyword>
<name>A0A2T7BB86_9BACT</name>
<keyword evidence="7" id="KW-0998">Cell outer membrane</keyword>
<dbReference type="PANTHER" id="PTHR30026:SF20">
    <property type="entry name" value="OUTER MEMBRANE PROTEIN TOLC"/>
    <property type="match status" value="1"/>
</dbReference>
<evidence type="ECO:0000313" key="10">
    <source>
        <dbReference type="Proteomes" id="UP000244450"/>
    </source>
</evidence>
<dbReference type="PANTHER" id="PTHR30026">
    <property type="entry name" value="OUTER MEMBRANE PROTEIN TOLC"/>
    <property type="match status" value="1"/>
</dbReference>
<dbReference type="GO" id="GO:0015288">
    <property type="term" value="F:porin activity"/>
    <property type="evidence" value="ECO:0007669"/>
    <property type="project" value="TreeGrafter"/>
</dbReference>
<dbReference type="GO" id="GO:0015562">
    <property type="term" value="F:efflux transmembrane transporter activity"/>
    <property type="evidence" value="ECO:0007669"/>
    <property type="project" value="InterPro"/>
</dbReference>
<comment type="subcellular location">
    <subcellularLocation>
        <location evidence="1">Cell outer membrane</location>
    </subcellularLocation>
</comment>
<gene>
    <name evidence="9" type="ORF">DCC81_25240</name>
</gene>
<keyword evidence="10" id="KW-1185">Reference proteome</keyword>
<dbReference type="Gene3D" id="1.20.1600.10">
    <property type="entry name" value="Outer membrane efflux proteins (OEP)"/>
    <property type="match status" value="1"/>
</dbReference>
<evidence type="ECO:0000313" key="9">
    <source>
        <dbReference type="EMBL" id="PUZ21315.1"/>
    </source>
</evidence>
<keyword evidence="3" id="KW-0813">Transport</keyword>
<comment type="similarity">
    <text evidence="2">Belongs to the outer membrane factor (OMF) (TC 1.B.17) family.</text>
</comment>
<protein>
    <recommendedName>
        <fullName evidence="11">TolC family protein</fullName>
    </recommendedName>
</protein>
<keyword evidence="5" id="KW-0812">Transmembrane</keyword>
<dbReference type="Pfam" id="PF02321">
    <property type="entry name" value="OEP"/>
    <property type="match status" value="2"/>
</dbReference>
<dbReference type="OrthoDB" id="940457at2"/>
<evidence type="ECO:0000256" key="2">
    <source>
        <dbReference type="ARBA" id="ARBA00007613"/>
    </source>
</evidence>
<proteinExistence type="inferred from homology"/>
<dbReference type="SUPFAM" id="SSF56954">
    <property type="entry name" value="Outer membrane efflux proteins (OEP)"/>
    <property type="match status" value="1"/>
</dbReference>
<sequence length="490" mass="56619">MHYCSKWLASIMYLMLSFVSPLFSQSRINMHLEEAIQQATSKSLDYNKAHYIVQSAYWNFKSYQAGFLPKLNLSGALPNYYRTITMITLPDGKYEFVGQNVASSQLGINLTQQLGLTGGQISLSSSLQRIDNFGAYSSKAYTSAPFSFSYYQNNLFYNEYKWQRRIQPVTYQEAKHQYQEDIESISCTTVDRYFELLQAVLQLRLDQENLANNDTLLKITKSRYDIGTMQLNDVLQAKLSLLNAQRSYTNSQLTLDDVERRFARYLNMDRNIYIIPTPPDSIAFFKVDIRQALEKAAINRGYNYAFRRRELEAKQTVVRMKAQRSPAINVNANVGLTQTGSAIKYAYTDPLRNQSLSIGLSIPILDWGVNASNIKMAEANLSLELNNIEQERTANEEDIVYEVAQWEKQQEQMILASEARSIAEQRYQLSKDKYALGSITYTEYNNAQQEKDRAEIDYLGNLHVYWSLYYTIRKLTLFDFLHLKNIVAQQ</sequence>
<evidence type="ECO:0000256" key="3">
    <source>
        <dbReference type="ARBA" id="ARBA00022448"/>
    </source>
</evidence>
<evidence type="ECO:0000256" key="6">
    <source>
        <dbReference type="ARBA" id="ARBA00023136"/>
    </source>
</evidence>
<dbReference type="InterPro" id="IPR051906">
    <property type="entry name" value="TolC-like"/>
</dbReference>
<evidence type="ECO:0000256" key="1">
    <source>
        <dbReference type="ARBA" id="ARBA00004442"/>
    </source>
</evidence>
<keyword evidence="6" id="KW-0472">Membrane</keyword>
<evidence type="ECO:0000256" key="8">
    <source>
        <dbReference type="SAM" id="Coils"/>
    </source>
</evidence>
<feature type="coiled-coil region" evidence="8">
    <location>
        <begin position="371"/>
        <end position="398"/>
    </location>
</feature>
<keyword evidence="8" id="KW-0175">Coiled coil</keyword>
<dbReference type="InterPro" id="IPR003423">
    <property type="entry name" value="OMP_efflux"/>
</dbReference>
<accession>A0A2T7BB86</accession>
<evidence type="ECO:0000256" key="4">
    <source>
        <dbReference type="ARBA" id="ARBA00022452"/>
    </source>
</evidence>
<reference evidence="9 10" key="1">
    <citation type="submission" date="2018-04" db="EMBL/GenBank/DDBJ databases">
        <title>Chitinophaga fuyangensis sp. nov., isolated from soil in a chemical factory.</title>
        <authorList>
            <person name="Chen K."/>
        </authorList>
    </citation>
    <scope>NUCLEOTIDE SEQUENCE [LARGE SCALE GENOMIC DNA]</scope>
    <source>
        <strain evidence="9 10">LY-1</strain>
    </source>
</reference>
<evidence type="ECO:0008006" key="11">
    <source>
        <dbReference type="Google" id="ProtNLM"/>
    </source>
</evidence>
<dbReference type="EMBL" id="QCYK01000005">
    <property type="protein sequence ID" value="PUZ21315.1"/>
    <property type="molecule type" value="Genomic_DNA"/>
</dbReference>
<dbReference type="Proteomes" id="UP000244450">
    <property type="component" value="Unassembled WGS sequence"/>
</dbReference>
<dbReference type="GO" id="GO:1990281">
    <property type="term" value="C:efflux pump complex"/>
    <property type="evidence" value="ECO:0007669"/>
    <property type="project" value="TreeGrafter"/>
</dbReference>